<comment type="caution">
    <text evidence="1">The sequence shown here is derived from an EMBL/GenBank/DDBJ whole genome shotgun (WGS) entry which is preliminary data.</text>
</comment>
<dbReference type="AlphaFoldDB" id="A0A3M4SNQ4"/>
<dbReference type="EMBL" id="RBRS01000235">
    <property type="protein sequence ID" value="RMR16560.1"/>
    <property type="molecule type" value="Genomic_DNA"/>
</dbReference>
<gene>
    <name evidence="1" type="ORF">ALP90_200022</name>
</gene>
<evidence type="ECO:0000313" key="1">
    <source>
        <dbReference type="EMBL" id="RMR16560.1"/>
    </source>
</evidence>
<organism evidence="1 2">
    <name type="scientific">Pseudomonas amygdali pv. ulmi</name>
    <dbReference type="NCBI Taxonomy" id="251720"/>
    <lineage>
        <taxon>Bacteria</taxon>
        <taxon>Pseudomonadati</taxon>
        <taxon>Pseudomonadota</taxon>
        <taxon>Gammaproteobacteria</taxon>
        <taxon>Pseudomonadales</taxon>
        <taxon>Pseudomonadaceae</taxon>
        <taxon>Pseudomonas</taxon>
        <taxon>Pseudomonas amygdali</taxon>
    </lineage>
</organism>
<accession>A0A3M4SNQ4</accession>
<name>A0A3M4SNQ4_PSEA0</name>
<evidence type="ECO:0000313" key="2">
    <source>
        <dbReference type="Proteomes" id="UP000271097"/>
    </source>
</evidence>
<reference evidence="1 2" key="1">
    <citation type="submission" date="2018-08" db="EMBL/GenBank/DDBJ databases">
        <title>Recombination of ecologically and evolutionarily significant loci maintains genetic cohesion in the Pseudomonas syringae species complex.</title>
        <authorList>
            <person name="Dillon M."/>
            <person name="Thakur S."/>
            <person name="Almeida R.N.D."/>
            <person name="Weir B.S."/>
            <person name="Guttman D.S."/>
        </authorList>
    </citation>
    <scope>NUCLEOTIDE SEQUENCE [LARGE SCALE GENOMIC DNA]</scope>
    <source>
        <strain evidence="1 2">ICMP 5931</strain>
    </source>
</reference>
<sequence length="68" mass="7626">MRALLHRTPTALFDQMMGRVTADTLVQRNTHSFGQHQALGGFQIDPHALGVYLQTGYHLPCLLQRTGH</sequence>
<dbReference type="Proteomes" id="UP000271097">
    <property type="component" value="Unassembled WGS sequence"/>
</dbReference>
<protein>
    <submittedName>
        <fullName evidence="1">Uncharacterized protein</fullName>
    </submittedName>
</protein>
<proteinExistence type="predicted"/>